<dbReference type="RefSeq" id="WP_188539628.1">
    <property type="nucleotide sequence ID" value="NZ_BMEQ01000029.1"/>
</dbReference>
<sequence length="66" mass="7066">MASTEQTGTDSTTEQMTTVEFDVVETTTYRGRVEIDPANFLEATGTALNCAAGDQLRDYVTDAGTP</sequence>
<dbReference type="EMBL" id="BMEQ01000029">
    <property type="protein sequence ID" value="GGG67985.1"/>
    <property type="molecule type" value="Genomic_DNA"/>
</dbReference>
<dbReference type="Proteomes" id="UP000638848">
    <property type="component" value="Unassembled WGS sequence"/>
</dbReference>
<name>A0A917H5D2_9MICC</name>
<proteinExistence type="predicted"/>
<dbReference type="AlphaFoldDB" id="A0A917H5D2"/>
<keyword evidence="2" id="KW-1185">Reference proteome</keyword>
<gene>
    <name evidence="1" type="ORF">GCM10011374_35360</name>
</gene>
<organism evidence="1 2">
    <name type="scientific">Kocuria dechangensis</name>
    <dbReference type="NCBI Taxonomy" id="1176249"/>
    <lineage>
        <taxon>Bacteria</taxon>
        <taxon>Bacillati</taxon>
        <taxon>Actinomycetota</taxon>
        <taxon>Actinomycetes</taxon>
        <taxon>Micrococcales</taxon>
        <taxon>Micrococcaceae</taxon>
        <taxon>Kocuria</taxon>
    </lineage>
</organism>
<comment type="caution">
    <text evidence="1">The sequence shown here is derived from an EMBL/GenBank/DDBJ whole genome shotgun (WGS) entry which is preliminary data.</text>
</comment>
<reference evidence="1" key="2">
    <citation type="submission" date="2020-09" db="EMBL/GenBank/DDBJ databases">
        <authorList>
            <person name="Sun Q."/>
            <person name="Zhou Y."/>
        </authorList>
    </citation>
    <scope>NUCLEOTIDE SEQUENCE</scope>
    <source>
        <strain evidence="1">CGMCC 1.12187</strain>
    </source>
</reference>
<protein>
    <submittedName>
        <fullName evidence="1">Uncharacterized protein</fullName>
    </submittedName>
</protein>
<accession>A0A917H5D2</accession>
<reference evidence="1" key="1">
    <citation type="journal article" date="2014" name="Int. J. Syst. Evol. Microbiol.">
        <title>Complete genome sequence of Corynebacterium casei LMG S-19264T (=DSM 44701T), isolated from a smear-ripened cheese.</title>
        <authorList>
            <consortium name="US DOE Joint Genome Institute (JGI-PGF)"/>
            <person name="Walter F."/>
            <person name="Albersmeier A."/>
            <person name="Kalinowski J."/>
            <person name="Ruckert C."/>
        </authorList>
    </citation>
    <scope>NUCLEOTIDE SEQUENCE</scope>
    <source>
        <strain evidence="1">CGMCC 1.12187</strain>
    </source>
</reference>
<evidence type="ECO:0000313" key="1">
    <source>
        <dbReference type="EMBL" id="GGG67985.1"/>
    </source>
</evidence>
<evidence type="ECO:0000313" key="2">
    <source>
        <dbReference type="Proteomes" id="UP000638848"/>
    </source>
</evidence>